<proteinExistence type="predicted"/>
<evidence type="ECO:0000313" key="2">
    <source>
        <dbReference type="Proteomes" id="UP000274199"/>
    </source>
</evidence>
<sequence>MNKAKIKKIERWSDAIELSLFSLWFVIKRLFKIFD</sequence>
<name>A0A3G3BV94_9CAUD</name>
<protein>
    <submittedName>
        <fullName evidence="1">Uncharacterized protein</fullName>
    </submittedName>
</protein>
<reference evidence="1 2" key="1">
    <citation type="submission" date="2018-09" db="EMBL/GenBank/DDBJ databases">
        <title>Comparative Genomic Analysis of Eight Novel Haloalkaliphilic Bacteriophages from Lake Elmenteita, Kenya.</title>
        <authorList>
            <person name="Akhwale J.K."/>
        </authorList>
    </citation>
    <scope>NUCLEOTIDE SEQUENCE [LARGE SCALE GENOMIC DNA]</scope>
</reference>
<evidence type="ECO:0000313" key="1">
    <source>
        <dbReference type="EMBL" id="AYP68143.1"/>
    </source>
</evidence>
<dbReference type="Proteomes" id="UP000274199">
    <property type="component" value="Segment"/>
</dbReference>
<accession>A0A3G3BV94</accession>
<keyword evidence="2" id="KW-1185">Reference proteome</keyword>
<dbReference type="EMBL" id="MH884508">
    <property type="protein sequence ID" value="AYP68143.1"/>
    <property type="molecule type" value="Genomic_DNA"/>
</dbReference>
<gene>
    <name evidence="1" type="ORF">vBBcoS136_00011</name>
</gene>
<organism evidence="1 2">
    <name type="scientific">Bacillus phage vB_BcoS-136</name>
    <dbReference type="NCBI Taxonomy" id="2419619"/>
    <lineage>
        <taxon>Viruses</taxon>
        <taxon>Duplodnaviria</taxon>
        <taxon>Heunggongvirae</taxon>
        <taxon>Uroviricota</taxon>
        <taxon>Caudoviricetes</taxon>
        <taxon>Heleneionescovirinae</taxon>
        <taxon>Kenyattavirus</taxon>
        <taxon>Kenyattavirus kv136</taxon>
    </lineage>
</organism>